<proteinExistence type="predicted"/>
<gene>
    <name evidence="1" type="ORF">SCUD_LOCUS5115</name>
</gene>
<organism evidence="3">
    <name type="scientific">Schistosoma curassoni</name>
    <dbReference type="NCBI Taxonomy" id="6186"/>
    <lineage>
        <taxon>Eukaryota</taxon>
        <taxon>Metazoa</taxon>
        <taxon>Spiralia</taxon>
        <taxon>Lophotrochozoa</taxon>
        <taxon>Platyhelminthes</taxon>
        <taxon>Trematoda</taxon>
        <taxon>Digenea</taxon>
        <taxon>Strigeidida</taxon>
        <taxon>Schistosomatoidea</taxon>
        <taxon>Schistosomatidae</taxon>
        <taxon>Schistosoma</taxon>
    </lineage>
</organism>
<sequence length="129" mass="14939">MEYSVNGTRNYPFIMDTTLLLAQGAARTSLYYNALNILSISLRLVNIVDDGNNKPSSVEYIETFADSKLVKHQVLQLRALVNYRLGDIIQANTDAKVIREQSHVVHFYFFFIYNYYNNKPSELFSPLYQ</sequence>
<dbReference type="WBParaSite" id="SCUD_0000511501-mRNA-1">
    <property type="protein sequence ID" value="SCUD_0000511501-mRNA-1"/>
    <property type="gene ID" value="SCUD_0000511501"/>
</dbReference>
<reference evidence="1 2" key="2">
    <citation type="submission" date="2018-11" db="EMBL/GenBank/DDBJ databases">
        <authorList>
            <consortium name="Pathogen Informatics"/>
        </authorList>
    </citation>
    <scope>NUCLEOTIDE SEQUENCE [LARGE SCALE GENOMIC DNA]</scope>
    <source>
        <strain evidence="1">Dakar</strain>
        <strain evidence="2">Dakar, Senegal</strain>
    </source>
</reference>
<dbReference type="Proteomes" id="UP000279833">
    <property type="component" value="Unassembled WGS sequence"/>
</dbReference>
<reference evidence="3" key="1">
    <citation type="submission" date="2016-06" db="UniProtKB">
        <authorList>
            <consortium name="WormBaseParasite"/>
        </authorList>
    </citation>
    <scope>IDENTIFICATION</scope>
</reference>
<evidence type="ECO:0000313" key="3">
    <source>
        <dbReference type="WBParaSite" id="SCUD_0000511501-mRNA-1"/>
    </source>
</evidence>
<dbReference type="AlphaFoldDB" id="A0A183JQX6"/>
<dbReference type="EMBL" id="UZAK01007761">
    <property type="protein sequence ID" value="VDO93255.1"/>
    <property type="molecule type" value="Genomic_DNA"/>
</dbReference>
<protein>
    <submittedName>
        <fullName evidence="1 3">Uncharacterized protein</fullName>
    </submittedName>
</protein>
<name>A0A183JQX6_9TREM</name>
<accession>A0A183JQX6</accession>
<evidence type="ECO:0000313" key="2">
    <source>
        <dbReference type="Proteomes" id="UP000279833"/>
    </source>
</evidence>
<evidence type="ECO:0000313" key="1">
    <source>
        <dbReference type="EMBL" id="VDO93255.1"/>
    </source>
</evidence>
<keyword evidence="2" id="KW-1185">Reference proteome</keyword>